<dbReference type="InterPro" id="IPR017926">
    <property type="entry name" value="GATASE"/>
</dbReference>
<dbReference type="FunFam" id="3.40.50.880:FF:000033">
    <property type="entry name" value="Glutamine amidotransferase class-I"/>
    <property type="match status" value="1"/>
</dbReference>
<dbReference type="PANTHER" id="PTHR42695">
    <property type="entry name" value="GLUTAMINE AMIDOTRANSFERASE YLR126C-RELATED"/>
    <property type="match status" value="1"/>
</dbReference>
<dbReference type="InterPro" id="IPR044992">
    <property type="entry name" value="ChyE-like"/>
</dbReference>
<dbReference type="AlphaFoldDB" id="A0A811TF05"/>
<gene>
    <name evidence="2" type="ORF">LAKADJCE_00691</name>
</gene>
<dbReference type="Gene3D" id="3.40.50.880">
    <property type="match status" value="1"/>
</dbReference>
<dbReference type="GO" id="GO:0005829">
    <property type="term" value="C:cytosol"/>
    <property type="evidence" value="ECO:0007669"/>
    <property type="project" value="TreeGrafter"/>
</dbReference>
<dbReference type="EMBL" id="CAJHIR010000042">
    <property type="protein sequence ID" value="CAD6494282.1"/>
    <property type="molecule type" value="Genomic_DNA"/>
</dbReference>
<evidence type="ECO:0000313" key="3">
    <source>
        <dbReference type="Proteomes" id="UP000612009"/>
    </source>
</evidence>
<comment type="caution">
    <text evidence="2">The sequence shown here is derived from an EMBL/GenBank/DDBJ whole genome shotgun (WGS) entry which is preliminary data.</text>
</comment>
<dbReference type="CDD" id="cd01741">
    <property type="entry name" value="GATase1_1"/>
    <property type="match status" value="1"/>
</dbReference>
<evidence type="ECO:0000313" key="2">
    <source>
        <dbReference type="EMBL" id="CAD6494282.1"/>
    </source>
</evidence>
<sequence>MRIHYLQHVPFEGLGNIEKWALSKGHQISDTQLYNNDPLPEPEEFDWLIVMGGPMNIYEEDEFPWLAREKVFIKNAIDSDRIVLGICLGAQLIASVLGAKIHKNHYPEIGWFDVQLTCAASKSRVFRQLPERFTAFHWHGDTFDLPPGATGVAESDACQNQAFEYGSRSRVIGLQFHLDTTFESIKQLVVHCGDELVHGEYVQSRDELLTQCRNLDDLCGYSEILLDCVEAEYKGVHEDD</sequence>
<accession>A0A811TF05</accession>
<dbReference type="PANTHER" id="PTHR42695:SF5">
    <property type="entry name" value="GLUTAMINE AMIDOTRANSFERASE YLR126C-RELATED"/>
    <property type="match status" value="1"/>
</dbReference>
<dbReference type="SUPFAM" id="SSF52317">
    <property type="entry name" value="Class I glutamine amidotransferase-like"/>
    <property type="match status" value="1"/>
</dbReference>
<name>A0A811TF05_9EURY</name>
<keyword evidence="2" id="KW-0315">Glutamine amidotransferase</keyword>
<reference evidence="2" key="1">
    <citation type="submission" date="2020-10" db="EMBL/GenBank/DDBJ databases">
        <authorList>
            <person name="Hahn C.J."/>
            <person name="Laso-Perez R."/>
            <person name="Vulcano F."/>
            <person name="Vaziourakis K.-M."/>
            <person name="Stokke R."/>
            <person name="Steen I.H."/>
            <person name="Teske A."/>
            <person name="Boetius A."/>
            <person name="Liebeke M."/>
            <person name="Amann R."/>
            <person name="Knittel K."/>
        </authorList>
    </citation>
    <scope>NUCLEOTIDE SEQUENCE</scope>
    <source>
        <strain evidence="2">Gfbio:e3339647-f889-4370-9287-4fb5cb688e4c:AG392J18_GoMArc1</strain>
    </source>
</reference>
<dbReference type="InterPro" id="IPR029062">
    <property type="entry name" value="Class_I_gatase-like"/>
</dbReference>
<keyword evidence="2" id="KW-0808">Transferase</keyword>
<protein>
    <submittedName>
        <fullName evidence="2">Glutamine amidotransferase class-I</fullName>
    </submittedName>
</protein>
<evidence type="ECO:0000259" key="1">
    <source>
        <dbReference type="Pfam" id="PF00117"/>
    </source>
</evidence>
<proteinExistence type="predicted"/>
<organism evidence="2 3">
    <name type="scientific">Candidatus Argoarchaeum ethanivorans</name>
    <dbReference type="NCBI Taxonomy" id="2608793"/>
    <lineage>
        <taxon>Archaea</taxon>
        <taxon>Methanobacteriati</taxon>
        <taxon>Methanobacteriota</taxon>
        <taxon>Stenosarchaea group</taxon>
        <taxon>Methanomicrobia</taxon>
        <taxon>Methanosarcinales</taxon>
        <taxon>Methanosarcinales incertae sedis</taxon>
        <taxon>GOM Arc I cluster</taxon>
        <taxon>Candidatus Argoarchaeum</taxon>
    </lineage>
</organism>
<feature type="domain" description="Glutamine amidotransferase" evidence="1">
    <location>
        <begin position="35"/>
        <end position="181"/>
    </location>
</feature>
<dbReference type="Pfam" id="PF00117">
    <property type="entry name" value="GATase"/>
    <property type="match status" value="1"/>
</dbReference>
<dbReference type="GO" id="GO:0016740">
    <property type="term" value="F:transferase activity"/>
    <property type="evidence" value="ECO:0007669"/>
    <property type="project" value="UniProtKB-KW"/>
</dbReference>
<dbReference type="Proteomes" id="UP000612009">
    <property type="component" value="Unassembled WGS sequence"/>
</dbReference>
<dbReference type="PROSITE" id="PS51273">
    <property type="entry name" value="GATASE_TYPE_1"/>
    <property type="match status" value="1"/>
</dbReference>